<dbReference type="RefSeq" id="WP_159461592.1">
    <property type="nucleotide sequence ID" value="NZ_FYEK01000022.1"/>
</dbReference>
<organism evidence="1 2">
    <name type="scientific">Thermoflexus hugenholtzii JAD2</name>
    <dbReference type="NCBI Taxonomy" id="877466"/>
    <lineage>
        <taxon>Bacteria</taxon>
        <taxon>Bacillati</taxon>
        <taxon>Chloroflexota</taxon>
        <taxon>Thermoflexia</taxon>
        <taxon>Thermoflexales</taxon>
        <taxon>Thermoflexaceae</taxon>
        <taxon>Thermoflexus</taxon>
    </lineage>
</organism>
<protein>
    <submittedName>
        <fullName evidence="1">Uncharacterized protein</fullName>
    </submittedName>
</protein>
<dbReference type="EMBL" id="FYEK01000022">
    <property type="protein sequence ID" value="SNB62390.1"/>
    <property type="molecule type" value="Genomic_DNA"/>
</dbReference>
<evidence type="ECO:0000313" key="2">
    <source>
        <dbReference type="Proteomes" id="UP000197025"/>
    </source>
</evidence>
<evidence type="ECO:0000313" key="1">
    <source>
        <dbReference type="EMBL" id="SNB62390.1"/>
    </source>
</evidence>
<dbReference type="Proteomes" id="UP000197025">
    <property type="component" value="Unassembled WGS sequence"/>
</dbReference>
<proteinExistence type="predicted"/>
<accession>A0A212QS26</accession>
<reference evidence="2" key="1">
    <citation type="submission" date="2017-06" db="EMBL/GenBank/DDBJ databases">
        <authorList>
            <person name="Varghese N."/>
            <person name="Submissions S."/>
        </authorList>
    </citation>
    <scope>NUCLEOTIDE SEQUENCE [LARGE SCALE GENOMIC DNA]</scope>
    <source>
        <strain evidence="2">JAD2</strain>
    </source>
</reference>
<dbReference type="AlphaFoldDB" id="A0A212QS26"/>
<keyword evidence="2" id="KW-1185">Reference proteome</keyword>
<gene>
    <name evidence="1" type="ORF">SAMN02746019_00005060</name>
</gene>
<name>A0A212QS26_9CHLR</name>
<sequence>MTRRLRQILIAGKAWEWSRGGRWALAVLLALAVGLSEPPHPGVSRYLLYLPVILKTR</sequence>
<dbReference type="InParanoid" id="A0A212QS26"/>